<proteinExistence type="predicted"/>
<accession>A0A655YWK2</accession>
<organism evidence="1 2">
    <name type="scientific">Vibrio cholerae</name>
    <dbReference type="NCBI Taxonomy" id="666"/>
    <lineage>
        <taxon>Bacteria</taxon>
        <taxon>Pseudomonadati</taxon>
        <taxon>Pseudomonadota</taxon>
        <taxon>Gammaproteobacteria</taxon>
        <taxon>Vibrionales</taxon>
        <taxon>Vibrionaceae</taxon>
        <taxon>Vibrio</taxon>
    </lineage>
</organism>
<dbReference type="EMBL" id="CWQY01000008">
    <property type="protein sequence ID" value="CSC52595.1"/>
    <property type="molecule type" value="Genomic_DNA"/>
</dbReference>
<gene>
    <name evidence="1" type="ORF">ERS013200_01608</name>
</gene>
<reference evidence="1 2" key="1">
    <citation type="submission" date="2015-07" db="EMBL/GenBank/DDBJ databases">
        <authorList>
            <consortium name="Pathogen Informatics"/>
        </authorList>
    </citation>
    <scope>NUCLEOTIDE SEQUENCE [LARGE SCALE GENOMIC DNA]</scope>
    <source>
        <strain evidence="1 2">A316</strain>
    </source>
</reference>
<name>A0A655YWK2_VIBCL</name>
<evidence type="ECO:0000313" key="1">
    <source>
        <dbReference type="EMBL" id="CSC52595.1"/>
    </source>
</evidence>
<dbReference type="Proteomes" id="UP000041770">
    <property type="component" value="Unassembled WGS sequence"/>
</dbReference>
<dbReference type="AlphaFoldDB" id="A0A655YWK2"/>
<protein>
    <submittedName>
        <fullName evidence="1">Uncharacterized protein</fullName>
    </submittedName>
</protein>
<sequence length="80" mass="9391">MQKCGRGFFTHPRYARNVIHFITHQGEVVDNKLWRDTEFFNHTFAIQHDVGHGIDQGNIIIHQLRHIFIAGTDQNRHTSL</sequence>
<evidence type="ECO:0000313" key="2">
    <source>
        <dbReference type="Proteomes" id="UP000041770"/>
    </source>
</evidence>